<dbReference type="AlphaFoldDB" id="A0A148KNG4"/>
<accession>A0A148KNG4</accession>
<reference evidence="3" key="1">
    <citation type="submission" date="2016-02" db="EMBL/GenBank/DDBJ databases">
        <authorList>
            <person name="Schultz-Johansen M."/>
            <person name="Glaring M.A."/>
            <person name="Bech P.K."/>
            <person name="Stougaard P."/>
        </authorList>
    </citation>
    <scope>NUCLEOTIDE SEQUENCE [LARGE SCALE GENOMIC DNA]</scope>
    <source>
        <strain evidence="3">S66</strain>
    </source>
</reference>
<sequence>MNAQFIYFQFKKEIWEYKKAIIWAPVFITVIMVLAFCFLSKNYQLSRIVELLTMIQQHVTQSPNVKGSLIGPQLGVFIPFIILAVIIQFHYLTSCLFDERRDLSVHFWRSLPVSDGVSIMVKLLTGALVIPGVFVLLVSAMMVLLLIVAFITCIILSVGFEQHFWDAWLWASSDMLMNFPIIWFNILLYSLWLFPFYAWCMFSSMLAKKSPVLWAVMPITCVVLIELAVSNYFGFNSKFLSDIVLDYLNVNNHLSLASNSTSFILPSIFAVKATLIATAIGCGLLYLTYWIRTNRSE</sequence>
<feature type="transmembrane region" description="Helical" evidence="1">
    <location>
        <begin position="113"/>
        <end position="136"/>
    </location>
</feature>
<feature type="transmembrane region" description="Helical" evidence="1">
    <location>
        <begin position="20"/>
        <end position="39"/>
    </location>
</feature>
<evidence type="ECO:0000313" key="3">
    <source>
        <dbReference type="Proteomes" id="UP000070299"/>
    </source>
</evidence>
<evidence type="ECO:0000256" key="1">
    <source>
        <dbReference type="SAM" id="Phobius"/>
    </source>
</evidence>
<organism evidence="2 3">
    <name type="scientific">Paraglaciecola hydrolytica</name>
    <dbReference type="NCBI Taxonomy" id="1799789"/>
    <lineage>
        <taxon>Bacteria</taxon>
        <taxon>Pseudomonadati</taxon>
        <taxon>Pseudomonadota</taxon>
        <taxon>Gammaproteobacteria</taxon>
        <taxon>Alteromonadales</taxon>
        <taxon>Alteromonadaceae</taxon>
        <taxon>Paraglaciecola</taxon>
    </lineage>
</organism>
<comment type="caution">
    <text evidence="2">The sequence shown here is derived from an EMBL/GenBank/DDBJ whole genome shotgun (WGS) entry which is preliminary data.</text>
</comment>
<dbReference type="Proteomes" id="UP000070299">
    <property type="component" value="Unassembled WGS sequence"/>
</dbReference>
<feature type="transmembrane region" description="Helical" evidence="1">
    <location>
        <begin position="74"/>
        <end position="93"/>
    </location>
</feature>
<keyword evidence="1" id="KW-1133">Transmembrane helix</keyword>
<dbReference type="RefSeq" id="WP_068379514.1">
    <property type="nucleotide sequence ID" value="NZ_LSNE01000009.1"/>
</dbReference>
<keyword evidence="1" id="KW-0472">Membrane</keyword>
<feature type="transmembrane region" description="Helical" evidence="1">
    <location>
        <begin position="212"/>
        <end position="233"/>
    </location>
</feature>
<keyword evidence="1" id="KW-0812">Transmembrane</keyword>
<evidence type="ECO:0000313" key="2">
    <source>
        <dbReference type="EMBL" id="KXI27852.1"/>
    </source>
</evidence>
<protein>
    <submittedName>
        <fullName evidence="2">Uncharacterized protein</fullName>
    </submittedName>
</protein>
<dbReference type="OrthoDB" id="118685at2"/>
<feature type="transmembrane region" description="Helical" evidence="1">
    <location>
        <begin position="143"/>
        <end position="160"/>
    </location>
</feature>
<gene>
    <name evidence="2" type="ORF">AX660_20245</name>
</gene>
<feature type="transmembrane region" description="Helical" evidence="1">
    <location>
        <begin position="180"/>
        <end position="200"/>
    </location>
</feature>
<name>A0A148KNG4_9ALTE</name>
<dbReference type="STRING" id="1799789.AX660_20245"/>
<keyword evidence="3" id="KW-1185">Reference proteome</keyword>
<proteinExistence type="predicted"/>
<dbReference type="EMBL" id="LSNE01000009">
    <property type="protein sequence ID" value="KXI27852.1"/>
    <property type="molecule type" value="Genomic_DNA"/>
</dbReference>
<feature type="transmembrane region" description="Helical" evidence="1">
    <location>
        <begin position="263"/>
        <end position="287"/>
    </location>
</feature>